<dbReference type="Gene3D" id="1.25.10.10">
    <property type="entry name" value="Leucine-rich Repeat Variant"/>
    <property type="match status" value="1"/>
</dbReference>
<evidence type="ECO:0000313" key="2">
    <source>
        <dbReference type="EMBL" id="EKX40057.1"/>
    </source>
</evidence>
<proteinExistence type="predicted"/>
<dbReference type="GeneID" id="17296867"/>
<dbReference type="KEGG" id="gtt:GUITHDRAFT_113796"/>
<feature type="region of interest" description="Disordered" evidence="1">
    <location>
        <begin position="417"/>
        <end position="475"/>
    </location>
</feature>
<dbReference type="PaxDb" id="55529-EKX40057"/>
<feature type="region of interest" description="Disordered" evidence="1">
    <location>
        <begin position="364"/>
        <end position="387"/>
    </location>
</feature>
<protein>
    <recommendedName>
        <fullName evidence="5">SAM domain-containing protein</fullName>
    </recommendedName>
</protein>
<dbReference type="RefSeq" id="XP_005827037.1">
    <property type="nucleotide sequence ID" value="XM_005826980.1"/>
</dbReference>
<dbReference type="HOGENOM" id="CLU_390542_0_0_1"/>
<reference evidence="2 4" key="1">
    <citation type="journal article" date="2012" name="Nature">
        <title>Algal genomes reveal evolutionary mosaicism and the fate of nucleomorphs.</title>
        <authorList>
            <consortium name="DOE Joint Genome Institute"/>
            <person name="Curtis B.A."/>
            <person name="Tanifuji G."/>
            <person name="Burki F."/>
            <person name="Gruber A."/>
            <person name="Irimia M."/>
            <person name="Maruyama S."/>
            <person name="Arias M.C."/>
            <person name="Ball S.G."/>
            <person name="Gile G.H."/>
            <person name="Hirakawa Y."/>
            <person name="Hopkins J.F."/>
            <person name="Kuo A."/>
            <person name="Rensing S.A."/>
            <person name="Schmutz J."/>
            <person name="Symeonidi A."/>
            <person name="Elias M."/>
            <person name="Eveleigh R.J."/>
            <person name="Herman E.K."/>
            <person name="Klute M.J."/>
            <person name="Nakayama T."/>
            <person name="Obornik M."/>
            <person name="Reyes-Prieto A."/>
            <person name="Armbrust E.V."/>
            <person name="Aves S.J."/>
            <person name="Beiko R.G."/>
            <person name="Coutinho P."/>
            <person name="Dacks J.B."/>
            <person name="Durnford D.G."/>
            <person name="Fast N.M."/>
            <person name="Green B.R."/>
            <person name="Grisdale C.J."/>
            <person name="Hempel F."/>
            <person name="Henrissat B."/>
            <person name="Hoppner M.P."/>
            <person name="Ishida K."/>
            <person name="Kim E."/>
            <person name="Koreny L."/>
            <person name="Kroth P.G."/>
            <person name="Liu Y."/>
            <person name="Malik S.B."/>
            <person name="Maier U.G."/>
            <person name="McRose D."/>
            <person name="Mock T."/>
            <person name="Neilson J.A."/>
            <person name="Onodera N.T."/>
            <person name="Poole A.M."/>
            <person name="Pritham E.J."/>
            <person name="Richards T.A."/>
            <person name="Rocap G."/>
            <person name="Roy S.W."/>
            <person name="Sarai C."/>
            <person name="Schaack S."/>
            <person name="Shirato S."/>
            <person name="Slamovits C.H."/>
            <person name="Spencer D.F."/>
            <person name="Suzuki S."/>
            <person name="Worden A.Z."/>
            <person name="Zauner S."/>
            <person name="Barry K."/>
            <person name="Bell C."/>
            <person name="Bharti A.K."/>
            <person name="Crow J.A."/>
            <person name="Grimwood J."/>
            <person name="Kramer R."/>
            <person name="Lindquist E."/>
            <person name="Lucas S."/>
            <person name="Salamov A."/>
            <person name="McFadden G.I."/>
            <person name="Lane C.E."/>
            <person name="Keeling P.J."/>
            <person name="Gray M.W."/>
            <person name="Grigoriev I.V."/>
            <person name="Archibald J.M."/>
        </authorList>
    </citation>
    <scope>NUCLEOTIDE SEQUENCE</scope>
    <source>
        <strain evidence="2 4">CCMP2712</strain>
    </source>
</reference>
<dbReference type="InterPro" id="IPR016024">
    <property type="entry name" value="ARM-type_fold"/>
</dbReference>
<dbReference type="InterPro" id="IPR011989">
    <property type="entry name" value="ARM-like"/>
</dbReference>
<feature type="compositionally biased region" description="Basic and acidic residues" evidence="1">
    <location>
        <begin position="46"/>
        <end position="58"/>
    </location>
</feature>
<evidence type="ECO:0000256" key="1">
    <source>
        <dbReference type="SAM" id="MobiDB-lite"/>
    </source>
</evidence>
<dbReference type="EnsemblProtists" id="EKX40057">
    <property type="protein sequence ID" value="EKX40057"/>
    <property type="gene ID" value="GUITHDRAFT_113796"/>
</dbReference>
<feature type="compositionally biased region" description="Polar residues" evidence="1">
    <location>
        <begin position="447"/>
        <end position="458"/>
    </location>
</feature>
<accession>L1IVB6</accession>
<evidence type="ECO:0000313" key="3">
    <source>
        <dbReference type="EnsemblProtists" id="EKX40057"/>
    </source>
</evidence>
<feature type="region of interest" description="Disordered" evidence="1">
    <location>
        <begin position="46"/>
        <end position="98"/>
    </location>
</feature>
<evidence type="ECO:0000313" key="4">
    <source>
        <dbReference type="Proteomes" id="UP000011087"/>
    </source>
</evidence>
<dbReference type="EMBL" id="JH993034">
    <property type="protein sequence ID" value="EKX40057.1"/>
    <property type="molecule type" value="Genomic_DNA"/>
</dbReference>
<keyword evidence="4" id="KW-1185">Reference proteome</keyword>
<sequence>MSGLTFFPFGSGEMMAAKEGYGASSDAAGSSKPSIRSFGAYKRFWEKKTGTSPNKDDVSPPSKGGGVTQSEYKPVFHPRKLPVGSTRPTAAEGSGQVKQVDFASTVRKERPPQTVSTYGANFNTPRINKLKEYLRKLKLDRYLGAMNRKLGVGLISDLLLITEEDVNSLGMRPIEARRFLLELEHLRTVDASCIDGSRTPPLRPSSEMSFTSDAEQREMGSVDWQLLKFETSPIASKPAHTSIELSPTQLLTLANQKMVAEAKQKELERQEALRHRNAVNARQSQVYLEHLVMNACVSQSPGNVSSSSLDNSITHSGKTNNFAEVKQLGRSQEFVRLAAAKPVEAQAPREQEQESDANVSVAHGNEWFGLPSTPSQPHKPEMPDMQRSTHMNKEGIAAGRGDASVDGERRQVKQLLKSQEPAMNGSTPFQPEENDEHEIETVEDVSTETSQRDQVSTRKSSKTLVKETPRTENSGSMENFKAHAVSDHPCGASSVKFNPVTGMNAGSLQDRENIDKSRLRLHLLSQLHTPNLISRRNAIEAIASLVNAQDKVLVAELLLSLNDNHVEIRKATIDALIPAANQGHLEAYAGIQSSLDDKEADVRLHAIKALIQVDWTQEGTPKALMNRLSDPDRYEQEKEKEKERNFYAASFKVRAKAKDLLVKYATAGNAEAASILLCSGFQPSPAVWKEQNEQSSRPGRESVAFLC</sequence>
<evidence type="ECO:0008006" key="5">
    <source>
        <dbReference type="Google" id="ProtNLM"/>
    </source>
</evidence>
<reference evidence="4" key="2">
    <citation type="submission" date="2012-11" db="EMBL/GenBank/DDBJ databases">
        <authorList>
            <person name="Kuo A."/>
            <person name="Curtis B.A."/>
            <person name="Tanifuji G."/>
            <person name="Burki F."/>
            <person name="Gruber A."/>
            <person name="Irimia M."/>
            <person name="Maruyama S."/>
            <person name="Arias M.C."/>
            <person name="Ball S.G."/>
            <person name="Gile G.H."/>
            <person name="Hirakawa Y."/>
            <person name="Hopkins J.F."/>
            <person name="Rensing S.A."/>
            <person name="Schmutz J."/>
            <person name="Symeonidi A."/>
            <person name="Elias M."/>
            <person name="Eveleigh R.J."/>
            <person name="Herman E.K."/>
            <person name="Klute M.J."/>
            <person name="Nakayama T."/>
            <person name="Obornik M."/>
            <person name="Reyes-Prieto A."/>
            <person name="Armbrust E.V."/>
            <person name="Aves S.J."/>
            <person name="Beiko R.G."/>
            <person name="Coutinho P."/>
            <person name="Dacks J.B."/>
            <person name="Durnford D.G."/>
            <person name="Fast N.M."/>
            <person name="Green B.R."/>
            <person name="Grisdale C."/>
            <person name="Hempe F."/>
            <person name="Henrissat B."/>
            <person name="Hoppner M.P."/>
            <person name="Ishida K.-I."/>
            <person name="Kim E."/>
            <person name="Koreny L."/>
            <person name="Kroth P.G."/>
            <person name="Liu Y."/>
            <person name="Malik S.-B."/>
            <person name="Maier U.G."/>
            <person name="McRose D."/>
            <person name="Mock T."/>
            <person name="Neilson J.A."/>
            <person name="Onodera N.T."/>
            <person name="Poole A.M."/>
            <person name="Pritham E.J."/>
            <person name="Richards T.A."/>
            <person name="Rocap G."/>
            <person name="Roy S.W."/>
            <person name="Sarai C."/>
            <person name="Schaack S."/>
            <person name="Shirato S."/>
            <person name="Slamovits C.H."/>
            <person name="Spencer D.F."/>
            <person name="Suzuki S."/>
            <person name="Worden A.Z."/>
            <person name="Zauner S."/>
            <person name="Barry K."/>
            <person name="Bell C."/>
            <person name="Bharti A.K."/>
            <person name="Crow J.A."/>
            <person name="Grimwood J."/>
            <person name="Kramer R."/>
            <person name="Lindquist E."/>
            <person name="Lucas S."/>
            <person name="Salamov A."/>
            <person name="McFadden G.I."/>
            <person name="Lane C.E."/>
            <person name="Keeling P.J."/>
            <person name="Gray M.W."/>
            <person name="Grigoriev I.V."/>
            <person name="Archibald J.M."/>
        </authorList>
    </citation>
    <scope>NUCLEOTIDE SEQUENCE</scope>
    <source>
        <strain evidence="4">CCMP2712</strain>
    </source>
</reference>
<dbReference type="SUPFAM" id="SSF48371">
    <property type="entry name" value="ARM repeat"/>
    <property type="match status" value="1"/>
</dbReference>
<dbReference type="AlphaFoldDB" id="L1IVB6"/>
<gene>
    <name evidence="2" type="ORF">GUITHDRAFT_113796</name>
</gene>
<dbReference type="Proteomes" id="UP000011087">
    <property type="component" value="Unassembled WGS sequence"/>
</dbReference>
<feature type="compositionally biased region" description="Acidic residues" evidence="1">
    <location>
        <begin position="432"/>
        <end position="446"/>
    </location>
</feature>
<name>L1IVB6_GUITC</name>
<reference evidence="3" key="3">
    <citation type="submission" date="2016-03" db="UniProtKB">
        <authorList>
            <consortium name="EnsemblProtists"/>
        </authorList>
    </citation>
    <scope>IDENTIFICATION</scope>
</reference>
<organism evidence="2">
    <name type="scientific">Guillardia theta (strain CCMP2712)</name>
    <name type="common">Cryptophyte</name>
    <dbReference type="NCBI Taxonomy" id="905079"/>
    <lineage>
        <taxon>Eukaryota</taxon>
        <taxon>Cryptophyceae</taxon>
        <taxon>Pyrenomonadales</taxon>
        <taxon>Geminigeraceae</taxon>
        <taxon>Guillardia</taxon>
    </lineage>
</organism>